<dbReference type="InterPro" id="IPR036910">
    <property type="entry name" value="HMG_box_dom_sf"/>
</dbReference>
<proteinExistence type="predicted"/>
<dbReference type="Pfam" id="PF24917">
    <property type="entry name" value="BLTP3A_B"/>
    <property type="match status" value="2"/>
</dbReference>
<dbReference type="EMBL" id="JAULJE010000007">
    <property type="protein sequence ID" value="KAK1341490.1"/>
    <property type="molecule type" value="Genomic_DNA"/>
</dbReference>
<dbReference type="Pfam" id="PF09011">
    <property type="entry name" value="HMG_box_2"/>
    <property type="match status" value="1"/>
</dbReference>
<evidence type="ECO:0000313" key="3">
    <source>
        <dbReference type="Proteomes" id="UP001177744"/>
    </source>
</evidence>
<sequence>MGYYAFIQSSTAAPSTQQVKSPQASNAPDLNDAIVKLFNDFDVKETSHHLVISHLDLHICDDIHAKEKGKGDPKKLRGKMSSYACFVQTFREEHKKKPPGASVNFSEFSKKFSERGNKKFKDLNAPKRPPSSSFFLFCSEYHPKIKGVITAEKSKKKKEEEGESNRRITGGAMQLSFTKLTIDYYPYHKA</sequence>
<dbReference type="InterPro" id="IPR009071">
    <property type="entry name" value="HMG_box_dom"/>
</dbReference>
<feature type="domain" description="HMG box" evidence="1">
    <location>
        <begin position="73"/>
        <end position="115"/>
    </location>
</feature>
<accession>A0AA40LQ90</accession>
<dbReference type="PANTHER" id="PTHR22774:SF17">
    <property type="entry name" value="BRIDGE-LIKE LIPID TRANSFER PROTEIN FAMILY MEMBER 3B"/>
    <property type="match status" value="1"/>
</dbReference>
<gene>
    <name evidence="2" type="ORF">QTO34_017903</name>
</gene>
<organism evidence="2 3">
    <name type="scientific">Cnephaeus nilssonii</name>
    <name type="common">Northern bat</name>
    <name type="synonym">Eptesicus nilssonii</name>
    <dbReference type="NCBI Taxonomy" id="3371016"/>
    <lineage>
        <taxon>Eukaryota</taxon>
        <taxon>Metazoa</taxon>
        <taxon>Chordata</taxon>
        <taxon>Craniata</taxon>
        <taxon>Vertebrata</taxon>
        <taxon>Euteleostomi</taxon>
        <taxon>Mammalia</taxon>
        <taxon>Eutheria</taxon>
        <taxon>Laurasiatheria</taxon>
        <taxon>Chiroptera</taxon>
        <taxon>Yangochiroptera</taxon>
        <taxon>Vespertilionidae</taxon>
        <taxon>Cnephaeus</taxon>
    </lineage>
</organism>
<comment type="caution">
    <text evidence="2">The sequence shown here is derived from an EMBL/GenBank/DDBJ whole genome shotgun (WGS) entry which is preliminary data.</text>
</comment>
<dbReference type="Proteomes" id="UP001177744">
    <property type="component" value="Unassembled WGS sequence"/>
</dbReference>
<keyword evidence="3" id="KW-1185">Reference proteome</keyword>
<name>A0AA40LQ90_CNENI</name>
<evidence type="ECO:0000259" key="1">
    <source>
        <dbReference type="Pfam" id="PF09011"/>
    </source>
</evidence>
<dbReference type="SUPFAM" id="SSF47095">
    <property type="entry name" value="HMG-box"/>
    <property type="match status" value="2"/>
</dbReference>
<reference evidence="2" key="1">
    <citation type="submission" date="2023-06" db="EMBL/GenBank/DDBJ databases">
        <title>Reference genome for the Northern bat (Eptesicus nilssonii), a most northern bat species.</title>
        <authorList>
            <person name="Laine V.N."/>
            <person name="Pulliainen A.T."/>
            <person name="Lilley T.M."/>
        </authorList>
    </citation>
    <scope>NUCLEOTIDE SEQUENCE</scope>
    <source>
        <strain evidence="2">BLF_Eptnil</strain>
        <tissue evidence="2">Kidney</tissue>
    </source>
</reference>
<feature type="non-terminal residue" evidence="2">
    <location>
        <position position="190"/>
    </location>
</feature>
<dbReference type="PANTHER" id="PTHR22774">
    <property type="entry name" value="CHOREIN N-TERMINAL DOMAIN-CONTAINING PROTEIN"/>
    <property type="match status" value="1"/>
</dbReference>
<evidence type="ECO:0000313" key="2">
    <source>
        <dbReference type="EMBL" id="KAK1341490.1"/>
    </source>
</evidence>
<dbReference type="Gene3D" id="1.10.30.10">
    <property type="entry name" value="High mobility group box domain"/>
    <property type="match status" value="1"/>
</dbReference>
<protein>
    <recommendedName>
        <fullName evidence="1">HMG box domain-containing protein</fullName>
    </recommendedName>
</protein>
<dbReference type="InterPro" id="IPR026728">
    <property type="entry name" value="BLTP3A/B"/>
</dbReference>
<dbReference type="AlphaFoldDB" id="A0AA40LQ90"/>